<dbReference type="EMBL" id="BMXB01000002">
    <property type="protein sequence ID" value="GHA30979.1"/>
    <property type="molecule type" value="Genomic_DNA"/>
</dbReference>
<reference evidence="1" key="1">
    <citation type="journal article" date="2014" name="Int. J. Syst. Evol. Microbiol.">
        <title>Complete genome sequence of Corynebacterium casei LMG S-19264T (=DSM 44701T), isolated from a smear-ripened cheese.</title>
        <authorList>
            <consortium name="US DOE Joint Genome Institute (JGI-PGF)"/>
            <person name="Walter F."/>
            <person name="Albersmeier A."/>
            <person name="Kalinowski J."/>
            <person name="Ruckert C."/>
        </authorList>
    </citation>
    <scope>NUCLEOTIDE SEQUENCE</scope>
    <source>
        <strain evidence="1">KCTC 12719</strain>
    </source>
</reference>
<dbReference type="AlphaFoldDB" id="A0A918SBB6"/>
<evidence type="ECO:0000313" key="1">
    <source>
        <dbReference type="EMBL" id="GHA30979.1"/>
    </source>
</evidence>
<dbReference type="InterPro" id="IPR038396">
    <property type="entry name" value="SpoIIAA-like_sf"/>
</dbReference>
<dbReference type="Pfam" id="PF11964">
    <property type="entry name" value="SpoIIAA-like"/>
    <property type="match status" value="1"/>
</dbReference>
<dbReference type="Proteomes" id="UP000610456">
    <property type="component" value="Unassembled WGS sequence"/>
</dbReference>
<keyword evidence="2" id="KW-1185">Reference proteome</keyword>
<reference evidence="1" key="2">
    <citation type="submission" date="2020-09" db="EMBL/GenBank/DDBJ databases">
        <authorList>
            <person name="Sun Q."/>
            <person name="Kim S."/>
        </authorList>
    </citation>
    <scope>NUCLEOTIDE SEQUENCE</scope>
    <source>
        <strain evidence="1">KCTC 12719</strain>
    </source>
</reference>
<dbReference type="SUPFAM" id="SSF52091">
    <property type="entry name" value="SpoIIaa-like"/>
    <property type="match status" value="1"/>
</dbReference>
<dbReference type="InterPro" id="IPR021866">
    <property type="entry name" value="SpoIIAA-like"/>
</dbReference>
<accession>A0A918SBB6</accession>
<dbReference type="Gene3D" id="3.40.50.10600">
    <property type="entry name" value="SpoIIaa-like domains"/>
    <property type="match status" value="1"/>
</dbReference>
<gene>
    <name evidence="1" type="ORF">GCM10007103_10660</name>
</gene>
<sequence length="63" mass="7223">MQDLKFSAGNFKDLLKKIDKVAVITNSSWFKNLAETSFKLIPGIELKAYNFKESKAAKEWVKI</sequence>
<evidence type="ECO:0000313" key="2">
    <source>
        <dbReference type="Proteomes" id="UP000610456"/>
    </source>
</evidence>
<name>A0A918SBB6_9FLAO</name>
<protein>
    <recommendedName>
        <fullName evidence="3">SpoIIAA-like</fullName>
    </recommendedName>
</protein>
<dbReference type="InterPro" id="IPR036513">
    <property type="entry name" value="STAS_dom_sf"/>
</dbReference>
<organism evidence="1 2">
    <name type="scientific">Salinimicrobium marinum</name>
    <dbReference type="NCBI Taxonomy" id="680283"/>
    <lineage>
        <taxon>Bacteria</taxon>
        <taxon>Pseudomonadati</taxon>
        <taxon>Bacteroidota</taxon>
        <taxon>Flavobacteriia</taxon>
        <taxon>Flavobacteriales</taxon>
        <taxon>Flavobacteriaceae</taxon>
        <taxon>Salinimicrobium</taxon>
    </lineage>
</organism>
<evidence type="ECO:0008006" key="3">
    <source>
        <dbReference type="Google" id="ProtNLM"/>
    </source>
</evidence>
<proteinExistence type="predicted"/>
<dbReference type="RefSeq" id="WP_373297281.1">
    <property type="nucleotide sequence ID" value="NZ_BMXB01000002.1"/>
</dbReference>
<comment type="caution">
    <text evidence="1">The sequence shown here is derived from an EMBL/GenBank/DDBJ whole genome shotgun (WGS) entry which is preliminary data.</text>
</comment>